<evidence type="ECO:0000313" key="1">
    <source>
        <dbReference type="EMBL" id="EHL99323.1"/>
    </source>
</evidence>
<protein>
    <submittedName>
        <fullName evidence="1">Uncharacterized protein</fullName>
    </submittedName>
</protein>
<keyword evidence="2" id="KW-1185">Reference proteome</keyword>
<name>G9ZMN4_9LACO</name>
<dbReference type="Proteomes" id="UP000004625">
    <property type="component" value="Unassembled WGS sequence"/>
</dbReference>
<dbReference type="AlphaFoldDB" id="G9ZMN4"/>
<dbReference type="STRING" id="797515.HMPREF9103_00984"/>
<dbReference type="HOGENOM" id="CLU_2752783_0_0_9"/>
<accession>G9ZMN4</accession>
<proteinExistence type="predicted"/>
<comment type="caution">
    <text evidence="1">The sequence shown here is derived from an EMBL/GenBank/DDBJ whole genome shotgun (WGS) entry which is preliminary data.</text>
</comment>
<evidence type="ECO:0000313" key="2">
    <source>
        <dbReference type="Proteomes" id="UP000004625"/>
    </source>
</evidence>
<dbReference type="EMBL" id="AGEY01000043">
    <property type="protein sequence ID" value="EHL99323.1"/>
    <property type="molecule type" value="Genomic_DNA"/>
</dbReference>
<sequence length="70" mass="7998">MACCKEQSHWLASILMGSFTRRLRDFVLTIGRPRFIILPVATLVTPKTRGIWDNVGDDINAKIAIRTEHF</sequence>
<gene>
    <name evidence="1" type="ORF">HMPREF9103_00984</name>
</gene>
<reference evidence="1 2" key="1">
    <citation type="submission" date="2011-09" db="EMBL/GenBank/DDBJ databases">
        <authorList>
            <person name="Weinstock G."/>
            <person name="Sodergren E."/>
            <person name="Clifton S."/>
            <person name="Fulton L."/>
            <person name="Fulton B."/>
            <person name="Courtney L."/>
            <person name="Fronick C."/>
            <person name="Harrison M."/>
            <person name="Strong C."/>
            <person name="Farmer C."/>
            <person name="Delahaunty K."/>
            <person name="Markovic C."/>
            <person name="Hall O."/>
            <person name="Minx P."/>
            <person name="Tomlinson C."/>
            <person name="Mitreva M."/>
            <person name="Hou S."/>
            <person name="Chen J."/>
            <person name="Wollam A."/>
            <person name="Pepin K.H."/>
            <person name="Johnson M."/>
            <person name="Bhonagiri V."/>
            <person name="Zhang X."/>
            <person name="Suruliraj S."/>
            <person name="Warren W."/>
            <person name="Chinwalla A."/>
            <person name="Mardis E.R."/>
            <person name="Wilson R.K."/>
        </authorList>
    </citation>
    <scope>NUCLEOTIDE SEQUENCE [LARGE SCALE GENOMIC DNA]</scope>
    <source>
        <strain evidence="1 2">F0439</strain>
    </source>
</reference>
<organism evidence="1 2">
    <name type="scientific">Lentilactobacillus parafarraginis F0439</name>
    <dbReference type="NCBI Taxonomy" id="797515"/>
    <lineage>
        <taxon>Bacteria</taxon>
        <taxon>Bacillati</taxon>
        <taxon>Bacillota</taxon>
        <taxon>Bacilli</taxon>
        <taxon>Lactobacillales</taxon>
        <taxon>Lactobacillaceae</taxon>
        <taxon>Lentilactobacillus</taxon>
    </lineage>
</organism>